<evidence type="ECO:0000259" key="5">
    <source>
        <dbReference type="Pfam" id="PF11380"/>
    </source>
</evidence>
<dbReference type="InterPro" id="IPR031358">
    <property type="entry name" value="Stealth_CR1"/>
</dbReference>
<comment type="caution">
    <text evidence="7">The sequence shown here is derived from an EMBL/GenBank/DDBJ whole genome shotgun (WGS) entry which is preliminary data.</text>
</comment>
<evidence type="ECO:0008006" key="9">
    <source>
        <dbReference type="Google" id="ProtNLM"/>
    </source>
</evidence>
<name>A0ABQ6JKJ3_9ACTN</name>
<accession>A0ABQ6JKJ3</accession>
<evidence type="ECO:0000313" key="8">
    <source>
        <dbReference type="Proteomes" id="UP001157017"/>
    </source>
</evidence>
<gene>
    <name evidence="7" type="ORF">GCM10025868_36440</name>
</gene>
<evidence type="ECO:0000313" key="7">
    <source>
        <dbReference type="EMBL" id="GMA88394.1"/>
    </source>
</evidence>
<comment type="similarity">
    <text evidence="1">Belongs to the stealth family.</text>
</comment>
<dbReference type="Pfam" id="PF17101">
    <property type="entry name" value="Stealth_CR1"/>
    <property type="match status" value="1"/>
</dbReference>
<dbReference type="PANTHER" id="PTHR24045:SF0">
    <property type="entry name" value="N-ACETYLGLUCOSAMINE-1-PHOSPHOTRANSFERASE SUBUNITS ALPHA_BETA"/>
    <property type="match status" value="1"/>
</dbReference>
<evidence type="ECO:0000259" key="6">
    <source>
        <dbReference type="Pfam" id="PF17101"/>
    </source>
</evidence>
<organism evidence="7 8">
    <name type="scientific">Angustibacter aerolatus</name>
    <dbReference type="NCBI Taxonomy" id="1162965"/>
    <lineage>
        <taxon>Bacteria</taxon>
        <taxon>Bacillati</taxon>
        <taxon>Actinomycetota</taxon>
        <taxon>Actinomycetes</taxon>
        <taxon>Kineosporiales</taxon>
        <taxon>Kineosporiaceae</taxon>
    </lineage>
</organism>
<evidence type="ECO:0000256" key="4">
    <source>
        <dbReference type="SAM" id="MobiDB-lite"/>
    </source>
</evidence>
<evidence type="ECO:0000256" key="3">
    <source>
        <dbReference type="ARBA" id="ARBA00023169"/>
    </source>
</evidence>
<dbReference type="PANTHER" id="PTHR24045">
    <property type="match status" value="1"/>
</dbReference>
<protein>
    <recommendedName>
        <fullName evidence="9">Stealth protein CR2 conserved region 2 domain-containing protein</fullName>
    </recommendedName>
</protein>
<feature type="compositionally biased region" description="Low complexity" evidence="4">
    <location>
        <begin position="197"/>
        <end position="208"/>
    </location>
</feature>
<feature type="compositionally biased region" description="Basic residues" evidence="4">
    <location>
        <begin position="209"/>
        <end position="226"/>
    </location>
</feature>
<dbReference type="InterPro" id="IPR021520">
    <property type="entry name" value="Stealth_CR2"/>
</dbReference>
<feature type="region of interest" description="Disordered" evidence="4">
    <location>
        <begin position="197"/>
        <end position="226"/>
    </location>
</feature>
<dbReference type="EMBL" id="BSUZ01000001">
    <property type="protein sequence ID" value="GMA88394.1"/>
    <property type="molecule type" value="Genomic_DNA"/>
</dbReference>
<sequence>MQTGAGPHPPGTGTAPRPNRWAAYLTPEQQRPVGAEVDGRRVRTYEGLLRPHLLDVQFPIDVVYTWVDGDDDAWAARKEAAWAAADHAAYHPLAANASRFSSHDEPAVLAALAGDARRLGAPRVRRHRRAGAGLAAHRPPEACGSSTTASLFGDAGRLPTFNSHAIESRLHHIDGLAEHYLYLNDDFFFGRPVAPSCSSTATGWPSSSSRRRRSTWRRRRRSTCPW</sequence>
<evidence type="ECO:0000256" key="2">
    <source>
        <dbReference type="ARBA" id="ARBA00022679"/>
    </source>
</evidence>
<dbReference type="Pfam" id="PF11380">
    <property type="entry name" value="Stealth_CR2"/>
    <property type="match status" value="1"/>
</dbReference>
<reference evidence="8" key="1">
    <citation type="journal article" date="2019" name="Int. J. Syst. Evol. Microbiol.">
        <title>The Global Catalogue of Microorganisms (GCM) 10K type strain sequencing project: providing services to taxonomists for standard genome sequencing and annotation.</title>
        <authorList>
            <consortium name="The Broad Institute Genomics Platform"/>
            <consortium name="The Broad Institute Genome Sequencing Center for Infectious Disease"/>
            <person name="Wu L."/>
            <person name="Ma J."/>
        </authorList>
    </citation>
    <scope>NUCLEOTIDE SEQUENCE [LARGE SCALE GENOMIC DNA]</scope>
    <source>
        <strain evidence="8">NBRC 108730</strain>
    </source>
</reference>
<keyword evidence="2" id="KW-0808">Transferase</keyword>
<proteinExistence type="inferred from homology"/>
<dbReference type="InterPro" id="IPR047141">
    <property type="entry name" value="Stealth"/>
</dbReference>
<dbReference type="Proteomes" id="UP001157017">
    <property type="component" value="Unassembled WGS sequence"/>
</dbReference>
<keyword evidence="8" id="KW-1185">Reference proteome</keyword>
<feature type="domain" description="Stealth protein CR1 conserved region 1" evidence="6">
    <location>
        <begin position="58"/>
        <end position="81"/>
    </location>
</feature>
<evidence type="ECO:0000256" key="1">
    <source>
        <dbReference type="ARBA" id="ARBA00007583"/>
    </source>
</evidence>
<keyword evidence="3" id="KW-0270">Exopolysaccharide synthesis</keyword>
<feature type="domain" description="Stealth protein CR2 conserved region 2" evidence="5">
    <location>
        <begin position="150"/>
        <end position="196"/>
    </location>
</feature>